<gene>
    <name evidence="2" type="ORF">METZ01_LOCUS308500</name>
</gene>
<proteinExistence type="predicted"/>
<evidence type="ECO:0000256" key="1">
    <source>
        <dbReference type="SAM" id="MobiDB-lite"/>
    </source>
</evidence>
<evidence type="ECO:0000313" key="2">
    <source>
        <dbReference type="EMBL" id="SVC55646.1"/>
    </source>
</evidence>
<feature type="region of interest" description="Disordered" evidence="1">
    <location>
        <begin position="34"/>
        <end position="55"/>
    </location>
</feature>
<organism evidence="2">
    <name type="scientific">marine metagenome</name>
    <dbReference type="NCBI Taxonomy" id="408172"/>
    <lineage>
        <taxon>unclassified sequences</taxon>
        <taxon>metagenomes</taxon>
        <taxon>ecological metagenomes</taxon>
    </lineage>
</organism>
<name>A0A382N3J3_9ZZZZ</name>
<feature type="non-terminal residue" evidence="2">
    <location>
        <position position="77"/>
    </location>
</feature>
<protein>
    <submittedName>
        <fullName evidence="2">Uncharacterized protein</fullName>
    </submittedName>
</protein>
<accession>A0A382N3J3</accession>
<reference evidence="2" key="1">
    <citation type="submission" date="2018-05" db="EMBL/GenBank/DDBJ databases">
        <authorList>
            <person name="Lanie J.A."/>
            <person name="Ng W.-L."/>
            <person name="Kazmierczak K.M."/>
            <person name="Andrzejewski T.M."/>
            <person name="Davidsen T.M."/>
            <person name="Wayne K.J."/>
            <person name="Tettelin H."/>
            <person name="Glass J.I."/>
            <person name="Rusch D."/>
            <person name="Podicherti R."/>
            <person name="Tsui H.-C.T."/>
            <person name="Winkler M.E."/>
        </authorList>
    </citation>
    <scope>NUCLEOTIDE SEQUENCE</scope>
</reference>
<dbReference type="AlphaFoldDB" id="A0A382N3J3"/>
<sequence length="77" mass="8532">MLFSIFSPVKHRNVLISLGETDAHAVETFKRGGSVTSHLPRSKPRKPCLNSPKHTPKKVNALGHAFVSRGFALELQR</sequence>
<dbReference type="EMBL" id="UINC01097710">
    <property type="protein sequence ID" value="SVC55646.1"/>
    <property type="molecule type" value="Genomic_DNA"/>
</dbReference>